<feature type="compositionally biased region" description="Gly residues" evidence="7">
    <location>
        <begin position="300"/>
        <end position="314"/>
    </location>
</feature>
<evidence type="ECO:0000256" key="4">
    <source>
        <dbReference type="ARBA" id="ARBA00022801"/>
    </source>
</evidence>
<dbReference type="SUPFAM" id="SSF48317">
    <property type="entry name" value="Acid phosphatase/Vanadium-dependent haloperoxidase"/>
    <property type="match status" value="1"/>
</dbReference>
<feature type="compositionally biased region" description="Low complexity" evidence="7">
    <location>
        <begin position="290"/>
        <end position="299"/>
    </location>
</feature>
<evidence type="ECO:0000259" key="9">
    <source>
        <dbReference type="SMART" id="SM00014"/>
    </source>
</evidence>
<dbReference type="Gene3D" id="1.20.144.10">
    <property type="entry name" value="Phosphatidic acid phosphatase type 2/haloperoxidase"/>
    <property type="match status" value="1"/>
</dbReference>
<dbReference type="RefSeq" id="WP_378047977.1">
    <property type="nucleotide sequence ID" value="NZ_JBHSXE010000001.1"/>
</dbReference>
<keyword evidence="3 8" id="KW-0812">Transmembrane</keyword>
<feature type="transmembrane region" description="Helical" evidence="8">
    <location>
        <begin position="31"/>
        <end position="51"/>
    </location>
</feature>
<keyword evidence="11" id="KW-1185">Reference proteome</keyword>
<dbReference type="PANTHER" id="PTHR14969:SF62">
    <property type="entry name" value="DECAPRENYLPHOSPHORYL-5-PHOSPHORIBOSE PHOSPHATASE RV3807C-RELATED"/>
    <property type="match status" value="1"/>
</dbReference>
<feature type="transmembrane region" description="Helical" evidence="8">
    <location>
        <begin position="135"/>
        <end position="153"/>
    </location>
</feature>
<feature type="domain" description="Phosphatidic acid phosphatase type 2/haloperoxidase" evidence="9">
    <location>
        <begin position="59"/>
        <end position="172"/>
    </location>
</feature>
<feature type="compositionally biased region" description="Low complexity" evidence="7">
    <location>
        <begin position="245"/>
        <end position="276"/>
    </location>
</feature>
<dbReference type="InterPro" id="IPR000326">
    <property type="entry name" value="PAP2/HPO"/>
</dbReference>
<evidence type="ECO:0000256" key="6">
    <source>
        <dbReference type="ARBA" id="ARBA00023136"/>
    </source>
</evidence>
<dbReference type="SMART" id="SM00014">
    <property type="entry name" value="acidPPc"/>
    <property type="match status" value="1"/>
</dbReference>
<evidence type="ECO:0000256" key="8">
    <source>
        <dbReference type="SAM" id="Phobius"/>
    </source>
</evidence>
<evidence type="ECO:0000313" key="11">
    <source>
        <dbReference type="Proteomes" id="UP001596380"/>
    </source>
</evidence>
<feature type="compositionally biased region" description="Gly residues" evidence="7">
    <location>
        <begin position="277"/>
        <end position="289"/>
    </location>
</feature>
<keyword evidence="5 8" id="KW-1133">Transmembrane helix</keyword>
<keyword evidence="2" id="KW-1003">Cell membrane</keyword>
<accession>A0ABW2CT77</accession>
<dbReference type="Proteomes" id="UP001596380">
    <property type="component" value="Unassembled WGS sequence"/>
</dbReference>
<protein>
    <submittedName>
        <fullName evidence="10">Phosphatase PAP2 family protein</fullName>
    </submittedName>
</protein>
<proteinExistence type="predicted"/>
<feature type="region of interest" description="Disordered" evidence="7">
    <location>
        <begin position="243"/>
        <end position="335"/>
    </location>
</feature>
<sequence length="335" mass="32697">MQAPEFSADWYRDVTEWAHGTPSWLHSVADVGTDAGLLLFAVLFAAGWWRARGGDERAMGLALLAPFAMVGAYLVSEVSKSFLQEERPCRAVAGAMNIAACPSPGDWSFPSNHATIAAASAAAIVVAWRRMAPLVLPLAALMAFSRVFVGVHYPHDVAAGFVVGVVVALLVALVLVRAAAPLVAALRRVPVGVLALGAGPVAHGAPVPAGTVPAGTVPAGAAAAGRHAAPVMAAGVPAAGGGAMPGQPGMPSPAGMAGQPGMPGPAGAMGQAPAHGAGAGGVGGYGQPGVQGAPGAPGAPAGGPGARGAAGPGGQAAETMPDVMANSGKHRRPPA</sequence>
<organism evidence="10 11">
    <name type="scientific">Actinomadura yumaensis</name>
    <dbReference type="NCBI Taxonomy" id="111807"/>
    <lineage>
        <taxon>Bacteria</taxon>
        <taxon>Bacillati</taxon>
        <taxon>Actinomycetota</taxon>
        <taxon>Actinomycetes</taxon>
        <taxon>Streptosporangiales</taxon>
        <taxon>Thermomonosporaceae</taxon>
        <taxon>Actinomadura</taxon>
    </lineage>
</organism>
<dbReference type="InterPro" id="IPR036938">
    <property type="entry name" value="PAP2/HPO_sf"/>
</dbReference>
<feature type="transmembrane region" description="Helical" evidence="8">
    <location>
        <begin position="159"/>
        <end position="180"/>
    </location>
</feature>
<comment type="subcellular location">
    <subcellularLocation>
        <location evidence="1">Cell membrane</location>
        <topology evidence="1">Multi-pass membrane protein</topology>
    </subcellularLocation>
</comment>
<reference evidence="11" key="1">
    <citation type="journal article" date="2019" name="Int. J. Syst. Evol. Microbiol.">
        <title>The Global Catalogue of Microorganisms (GCM) 10K type strain sequencing project: providing services to taxonomists for standard genome sequencing and annotation.</title>
        <authorList>
            <consortium name="The Broad Institute Genomics Platform"/>
            <consortium name="The Broad Institute Genome Sequencing Center for Infectious Disease"/>
            <person name="Wu L."/>
            <person name="Ma J."/>
        </authorList>
    </citation>
    <scope>NUCLEOTIDE SEQUENCE [LARGE SCALE GENOMIC DNA]</scope>
    <source>
        <strain evidence="11">JCM 3369</strain>
    </source>
</reference>
<dbReference type="PANTHER" id="PTHR14969">
    <property type="entry name" value="SPHINGOSINE-1-PHOSPHATE PHOSPHOHYDROLASE"/>
    <property type="match status" value="1"/>
</dbReference>
<evidence type="ECO:0000256" key="3">
    <source>
        <dbReference type="ARBA" id="ARBA00022692"/>
    </source>
</evidence>
<keyword evidence="6 8" id="KW-0472">Membrane</keyword>
<gene>
    <name evidence="10" type="ORF">ACFQKB_32250</name>
</gene>
<evidence type="ECO:0000313" key="10">
    <source>
        <dbReference type="EMBL" id="MFC6884470.1"/>
    </source>
</evidence>
<keyword evidence="4" id="KW-0378">Hydrolase</keyword>
<name>A0ABW2CT77_9ACTN</name>
<comment type="caution">
    <text evidence="10">The sequence shown here is derived from an EMBL/GenBank/DDBJ whole genome shotgun (WGS) entry which is preliminary data.</text>
</comment>
<dbReference type="Pfam" id="PF01569">
    <property type="entry name" value="PAP2"/>
    <property type="match status" value="1"/>
</dbReference>
<dbReference type="EMBL" id="JBHSXS010000027">
    <property type="protein sequence ID" value="MFC6884470.1"/>
    <property type="molecule type" value="Genomic_DNA"/>
</dbReference>
<evidence type="ECO:0000256" key="5">
    <source>
        <dbReference type="ARBA" id="ARBA00022989"/>
    </source>
</evidence>
<evidence type="ECO:0000256" key="7">
    <source>
        <dbReference type="SAM" id="MobiDB-lite"/>
    </source>
</evidence>
<evidence type="ECO:0000256" key="1">
    <source>
        <dbReference type="ARBA" id="ARBA00004651"/>
    </source>
</evidence>
<evidence type="ECO:0000256" key="2">
    <source>
        <dbReference type="ARBA" id="ARBA00022475"/>
    </source>
</evidence>